<sequence length="194" mass="22194">MQDVGYEELKLRKEIEDLKAKVSAGQKATSSDEVVALKLQVTELNGFCKALEQKNSGVVSLRAENTHLRDDFKDLLEEFLRLRNLEKWSSAEVMERSPPEAPLRGKVKVDAMYTPKDMDGLHKAYKETLSSKEIALREEEALKERLTKVGASKYQMSARRCKAKRTTLRNFKTARNVVEIESDGDQEVARLMWM</sequence>
<reference evidence="1 2" key="1">
    <citation type="journal article" date="2018" name="Cell">
        <title>The Chara Genome: Secondary Complexity and Implications for Plant Terrestrialization.</title>
        <authorList>
            <person name="Nishiyama T."/>
            <person name="Sakayama H."/>
            <person name="Vries J.D."/>
            <person name="Buschmann H."/>
            <person name="Saint-Marcoux D."/>
            <person name="Ullrich K.K."/>
            <person name="Haas F.B."/>
            <person name="Vanderstraeten L."/>
            <person name="Becker D."/>
            <person name="Lang D."/>
            <person name="Vosolsobe S."/>
            <person name="Rombauts S."/>
            <person name="Wilhelmsson P.K.I."/>
            <person name="Janitza P."/>
            <person name="Kern R."/>
            <person name="Heyl A."/>
            <person name="Rumpler F."/>
            <person name="Villalobos L.I.A.C."/>
            <person name="Clay J.M."/>
            <person name="Skokan R."/>
            <person name="Toyoda A."/>
            <person name="Suzuki Y."/>
            <person name="Kagoshima H."/>
            <person name="Schijlen E."/>
            <person name="Tajeshwar N."/>
            <person name="Catarino B."/>
            <person name="Hetherington A.J."/>
            <person name="Saltykova A."/>
            <person name="Bonnot C."/>
            <person name="Breuninger H."/>
            <person name="Symeonidi A."/>
            <person name="Radhakrishnan G.V."/>
            <person name="Van Nieuwerburgh F."/>
            <person name="Deforce D."/>
            <person name="Chang C."/>
            <person name="Karol K.G."/>
            <person name="Hedrich R."/>
            <person name="Ulvskov P."/>
            <person name="Glockner G."/>
            <person name="Delwiche C.F."/>
            <person name="Petrasek J."/>
            <person name="Van de Peer Y."/>
            <person name="Friml J."/>
            <person name="Beilby M."/>
            <person name="Dolan L."/>
            <person name="Kohara Y."/>
            <person name="Sugano S."/>
            <person name="Fujiyama A."/>
            <person name="Delaux P.-M."/>
            <person name="Quint M."/>
            <person name="TheiBen G."/>
            <person name="Hagemann M."/>
            <person name="Harholt J."/>
            <person name="Dunand C."/>
            <person name="Zachgo S."/>
            <person name="Langdale J."/>
            <person name="Maumus F."/>
            <person name="Straeten D.V.D."/>
            <person name="Gould S.B."/>
            <person name="Rensing S.A."/>
        </authorList>
    </citation>
    <scope>NUCLEOTIDE SEQUENCE [LARGE SCALE GENOMIC DNA]</scope>
    <source>
        <strain evidence="1 2">S276</strain>
    </source>
</reference>
<evidence type="ECO:0000313" key="2">
    <source>
        <dbReference type="Proteomes" id="UP000265515"/>
    </source>
</evidence>
<keyword evidence="2" id="KW-1185">Reference proteome</keyword>
<gene>
    <name evidence="1" type="ORF">CBR_g24339</name>
</gene>
<name>A0A388JMD9_CHABU</name>
<comment type="caution">
    <text evidence="1">The sequence shown here is derived from an EMBL/GenBank/DDBJ whole genome shotgun (WGS) entry which is preliminary data.</text>
</comment>
<dbReference type="EMBL" id="BFEA01000002">
    <property type="protein sequence ID" value="GBG58990.1"/>
    <property type="molecule type" value="Genomic_DNA"/>
</dbReference>
<dbReference type="AlphaFoldDB" id="A0A388JMD9"/>
<accession>A0A388JMD9</accession>
<proteinExistence type="predicted"/>
<dbReference type="Gene3D" id="1.20.5.1700">
    <property type="match status" value="1"/>
</dbReference>
<protein>
    <submittedName>
        <fullName evidence="1">Uncharacterized protein</fullName>
    </submittedName>
</protein>
<organism evidence="1 2">
    <name type="scientific">Chara braunii</name>
    <name type="common">Braun's stonewort</name>
    <dbReference type="NCBI Taxonomy" id="69332"/>
    <lineage>
        <taxon>Eukaryota</taxon>
        <taxon>Viridiplantae</taxon>
        <taxon>Streptophyta</taxon>
        <taxon>Charophyceae</taxon>
        <taxon>Charales</taxon>
        <taxon>Characeae</taxon>
        <taxon>Chara</taxon>
    </lineage>
</organism>
<dbReference type="Proteomes" id="UP000265515">
    <property type="component" value="Unassembled WGS sequence"/>
</dbReference>
<dbReference type="Gramene" id="GBG58990">
    <property type="protein sequence ID" value="GBG58990"/>
    <property type="gene ID" value="CBR_g24339"/>
</dbReference>
<evidence type="ECO:0000313" key="1">
    <source>
        <dbReference type="EMBL" id="GBG58990.1"/>
    </source>
</evidence>